<dbReference type="InterPro" id="IPR007842">
    <property type="entry name" value="HEPN_dom"/>
</dbReference>
<dbReference type="SMART" id="SM00748">
    <property type="entry name" value="HEPN"/>
    <property type="match status" value="1"/>
</dbReference>
<dbReference type="SUPFAM" id="SSF81593">
    <property type="entry name" value="Nucleotidyltransferase substrate binding subunit/domain"/>
    <property type="match status" value="1"/>
</dbReference>
<accession>A0ABU9VST6</accession>
<comment type="caution">
    <text evidence="2">The sequence shown here is derived from an EMBL/GenBank/DDBJ whole genome shotgun (WGS) entry which is preliminary data.</text>
</comment>
<dbReference type="Pfam" id="PF05168">
    <property type="entry name" value="HEPN"/>
    <property type="match status" value="1"/>
</dbReference>
<evidence type="ECO:0000313" key="2">
    <source>
        <dbReference type="EMBL" id="MEN1760230.1"/>
    </source>
</evidence>
<dbReference type="Gene3D" id="1.20.120.330">
    <property type="entry name" value="Nucleotidyltransferases domain 2"/>
    <property type="match status" value="1"/>
</dbReference>
<proteinExistence type="predicted"/>
<dbReference type="Proteomes" id="UP001407405">
    <property type="component" value="Unassembled WGS sequence"/>
</dbReference>
<dbReference type="RefSeq" id="WP_343185550.1">
    <property type="nucleotide sequence ID" value="NZ_JBCITM010000005.1"/>
</dbReference>
<protein>
    <submittedName>
        <fullName evidence="2">HEPN domain-containing protein</fullName>
    </submittedName>
</protein>
<evidence type="ECO:0000313" key="3">
    <source>
        <dbReference type="Proteomes" id="UP001407405"/>
    </source>
</evidence>
<organism evidence="2 3">
    <name type="scientific">Anoxynatronum sibiricum</name>
    <dbReference type="NCBI Taxonomy" id="210623"/>
    <lineage>
        <taxon>Bacteria</taxon>
        <taxon>Bacillati</taxon>
        <taxon>Bacillota</taxon>
        <taxon>Clostridia</taxon>
        <taxon>Eubacteriales</taxon>
        <taxon>Clostridiaceae</taxon>
        <taxon>Anoxynatronum</taxon>
    </lineage>
</organism>
<gene>
    <name evidence="2" type="ORF">AAIG11_07090</name>
</gene>
<feature type="domain" description="HEPN" evidence="1">
    <location>
        <begin position="12"/>
        <end position="119"/>
    </location>
</feature>
<evidence type="ECO:0000259" key="1">
    <source>
        <dbReference type="PROSITE" id="PS50910"/>
    </source>
</evidence>
<name>A0ABU9VST6_9CLOT</name>
<keyword evidence="3" id="KW-1185">Reference proteome</keyword>
<reference evidence="2 3" key="1">
    <citation type="submission" date="2024-04" db="EMBL/GenBank/DDBJ databases">
        <title>Genome sequencing and metabolic network reconstruction of aminoacids and betaine degradation by Anoxynatronum sibiricum.</title>
        <authorList>
            <person name="Detkova E.N."/>
            <person name="Boltjanskaja Y.V."/>
            <person name="Mardanov A.V."/>
            <person name="Kevbrin V."/>
        </authorList>
    </citation>
    <scope>NUCLEOTIDE SEQUENCE [LARGE SCALE GENOMIC DNA]</scope>
    <source>
        <strain evidence="2 3">Z-7981</strain>
    </source>
</reference>
<dbReference type="PROSITE" id="PS50910">
    <property type="entry name" value="HEPN"/>
    <property type="match status" value="1"/>
</dbReference>
<sequence length="129" mass="14857">MVDSTNYQDWLINGDKDLRGAEILLAHEGDYGIICFHCQQAIEKYLKGYLIFASGFLHQGHSLIKLCKKAVANDGDFAQYLKDCAYVNDFYIETRYPSDDPMEVQQSEVQESIRIALEMKAFIHEKVNR</sequence>
<dbReference type="EMBL" id="JBCITM010000005">
    <property type="protein sequence ID" value="MEN1760230.1"/>
    <property type="molecule type" value="Genomic_DNA"/>
</dbReference>